<keyword evidence="3" id="KW-1185">Reference proteome</keyword>
<dbReference type="EMBL" id="AEDD01000009">
    <property type="protein sequence ID" value="EFM09726.1"/>
    <property type="molecule type" value="Genomic_DNA"/>
</dbReference>
<dbReference type="RefSeq" id="WP_006039217.1">
    <property type="nucleotide sequence ID" value="NZ_AEDD01000009.1"/>
</dbReference>
<dbReference type="Proteomes" id="UP000005387">
    <property type="component" value="Unassembled WGS sequence"/>
</dbReference>
<proteinExistence type="predicted"/>
<protein>
    <submittedName>
        <fullName evidence="2">Uncharacterized protein</fullName>
    </submittedName>
</protein>
<keyword evidence="1" id="KW-0812">Transmembrane</keyword>
<dbReference type="eggNOG" id="ENOG5033J86">
    <property type="taxonomic scope" value="Bacteria"/>
</dbReference>
<sequence length="181" mass="19724">MRIRWIPAVVSVAVCAGLLFGGWFTYDKFAVKDPLAKTVNGLPEVASSTSTIENGTVKIALELTDHADLRTIYSRLTTEGASVLDGRKLKLEVQGVQSNAALDKLWSTVLFDVAQAMETKSYSDIPDALHKLAAANPGLTVETEMDETNVYVTLRDKGAVKYVILPRTPATLEVWNDAVQL</sequence>
<dbReference type="AlphaFoldDB" id="E0IC40"/>
<dbReference type="STRING" id="717606.PaecuDRAFT_3229"/>
<evidence type="ECO:0000256" key="1">
    <source>
        <dbReference type="SAM" id="Phobius"/>
    </source>
</evidence>
<evidence type="ECO:0000313" key="3">
    <source>
        <dbReference type="Proteomes" id="UP000005387"/>
    </source>
</evidence>
<organism evidence="2 3">
    <name type="scientific">Paenibacillus curdlanolyticus YK9</name>
    <dbReference type="NCBI Taxonomy" id="717606"/>
    <lineage>
        <taxon>Bacteria</taxon>
        <taxon>Bacillati</taxon>
        <taxon>Bacillota</taxon>
        <taxon>Bacilli</taxon>
        <taxon>Bacillales</taxon>
        <taxon>Paenibacillaceae</taxon>
        <taxon>Paenibacillus</taxon>
    </lineage>
</organism>
<feature type="transmembrane region" description="Helical" evidence="1">
    <location>
        <begin position="6"/>
        <end position="26"/>
    </location>
</feature>
<gene>
    <name evidence="2" type="ORF">PaecuDRAFT_3229</name>
</gene>
<evidence type="ECO:0000313" key="2">
    <source>
        <dbReference type="EMBL" id="EFM09726.1"/>
    </source>
</evidence>
<keyword evidence="1" id="KW-1133">Transmembrane helix</keyword>
<keyword evidence="1" id="KW-0472">Membrane</keyword>
<reference evidence="2 3" key="1">
    <citation type="submission" date="2010-07" db="EMBL/GenBank/DDBJ databases">
        <title>The draft genome of Paenibacillus curdlanolyticus YK9.</title>
        <authorList>
            <consortium name="US DOE Joint Genome Institute (JGI-PGF)"/>
            <person name="Lucas S."/>
            <person name="Copeland A."/>
            <person name="Lapidus A."/>
            <person name="Cheng J.-F."/>
            <person name="Bruce D."/>
            <person name="Goodwin L."/>
            <person name="Pitluck S."/>
            <person name="Land M.L."/>
            <person name="Hauser L."/>
            <person name="Chang Y.-J."/>
            <person name="Jeffries C."/>
            <person name="Anderson I.J."/>
            <person name="Johnson E."/>
            <person name="Loganathan U."/>
            <person name="Mulhopadhyay B."/>
            <person name="Kyrpides N."/>
            <person name="Woyke T.J."/>
        </authorList>
    </citation>
    <scope>NUCLEOTIDE SEQUENCE [LARGE SCALE GENOMIC DNA]</scope>
    <source>
        <strain evidence="2 3">YK9</strain>
    </source>
</reference>
<dbReference type="OrthoDB" id="2652483at2"/>
<name>E0IC40_9BACL</name>
<accession>E0IC40</accession>